<gene>
    <name evidence="4" type="ORF">FZZ93_05270</name>
</gene>
<dbReference type="PANTHER" id="PTHR43877">
    <property type="entry name" value="AMINOALKYLPHOSPHONATE N-ACETYLTRANSFERASE-RELATED-RELATED"/>
    <property type="match status" value="1"/>
</dbReference>
<proteinExistence type="predicted"/>
<dbReference type="OrthoDB" id="9792929at2"/>
<protein>
    <submittedName>
        <fullName evidence="4">GNAT family N-acetyltransferase</fullName>
    </submittedName>
</protein>
<feature type="domain" description="N-acetyltransferase" evidence="3">
    <location>
        <begin position="29"/>
        <end position="175"/>
    </location>
</feature>
<evidence type="ECO:0000259" key="3">
    <source>
        <dbReference type="PROSITE" id="PS51186"/>
    </source>
</evidence>
<keyword evidence="5" id="KW-1185">Reference proteome</keyword>
<dbReference type="AlphaFoldDB" id="A0A5D9D9N4"/>
<dbReference type="SUPFAM" id="SSF55729">
    <property type="entry name" value="Acyl-CoA N-acyltransferases (Nat)"/>
    <property type="match status" value="1"/>
</dbReference>
<dbReference type="Pfam" id="PF00583">
    <property type="entry name" value="Acetyltransf_1"/>
    <property type="match status" value="1"/>
</dbReference>
<reference evidence="4 5" key="1">
    <citation type="submission" date="2019-08" db="EMBL/GenBank/DDBJ databases">
        <title>Draft Genome Sequence of Halomonas eurihalina Isolated from Preserved Hide-surface.</title>
        <authorList>
            <person name="Hussain S.A."/>
            <person name="Xu A."/>
            <person name="Sarker M."/>
            <person name="Sommers C."/>
        </authorList>
    </citation>
    <scope>NUCLEOTIDE SEQUENCE [LARGE SCALE GENOMIC DNA]</scope>
    <source>
        <strain evidence="4 5">MS1</strain>
    </source>
</reference>
<evidence type="ECO:0000256" key="2">
    <source>
        <dbReference type="ARBA" id="ARBA00023315"/>
    </source>
</evidence>
<dbReference type="CDD" id="cd04301">
    <property type="entry name" value="NAT_SF"/>
    <property type="match status" value="1"/>
</dbReference>
<organism evidence="4 5">
    <name type="scientific">Halomonas eurihalina</name>
    <dbReference type="NCBI Taxonomy" id="42566"/>
    <lineage>
        <taxon>Bacteria</taxon>
        <taxon>Pseudomonadati</taxon>
        <taxon>Pseudomonadota</taxon>
        <taxon>Gammaproteobacteria</taxon>
        <taxon>Oceanospirillales</taxon>
        <taxon>Halomonadaceae</taxon>
        <taxon>Halomonas</taxon>
    </lineage>
</organism>
<keyword evidence="2" id="KW-0012">Acyltransferase</keyword>
<dbReference type="EMBL" id="VTPU01000004">
    <property type="protein sequence ID" value="TZG40456.1"/>
    <property type="molecule type" value="Genomic_DNA"/>
</dbReference>
<dbReference type="PROSITE" id="PS51186">
    <property type="entry name" value="GNAT"/>
    <property type="match status" value="1"/>
</dbReference>
<dbReference type="GO" id="GO:0016747">
    <property type="term" value="F:acyltransferase activity, transferring groups other than amino-acyl groups"/>
    <property type="evidence" value="ECO:0007669"/>
    <property type="project" value="InterPro"/>
</dbReference>
<name>A0A5D9D9N4_HALER</name>
<comment type="caution">
    <text evidence="4">The sequence shown here is derived from an EMBL/GenBank/DDBJ whole genome shotgun (WGS) entry which is preliminary data.</text>
</comment>
<dbReference type="PANTHER" id="PTHR43877:SF2">
    <property type="entry name" value="AMINOALKYLPHOSPHONATE N-ACETYLTRANSFERASE-RELATED"/>
    <property type="match status" value="1"/>
</dbReference>
<evidence type="ECO:0000256" key="1">
    <source>
        <dbReference type="ARBA" id="ARBA00022679"/>
    </source>
</evidence>
<dbReference type="InterPro" id="IPR000182">
    <property type="entry name" value="GNAT_dom"/>
</dbReference>
<evidence type="ECO:0000313" key="4">
    <source>
        <dbReference type="EMBL" id="TZG40456.1"/>
    </source>
</evidence>
<dbReference type="Proteomes" id="UP000324260">
    <property type="component" value="Unassembled WGS sequence"/>
</dbReference>
<keyword evidence="1 4" id="KW-0808">Transferase</keyword>
<dbReference type="InterPro" id="IPR050832">
    <property type="entry name" value="Bact_Acetyltransf"/>
</dbReference>
<accession>A0A5D9D9N4</accession>
<dbReference type="Gene3D" id="3.40.630.30">
    <property type="match status" value="1"/>
</dbReference>
<evidence type="ECO:0000313" key="5">
    <source>
        <dbReference type="Proteomes" id="UP000324260"/>
    </source>
</evidence>
<sequence>MSPELVLLGEPLCRQTEASSCPKASLAMITICPATEAHLDDLVPLVDGYRQFYRQPGDVDGARRFMNERFAKGDAHVLLALDENDRAVGFAQLFPVPSTTGLASRWILNDLFVMPDARCRGAGSALLEASRELARQHGVAQLMLRTQVENATAKARYHALGWQRDEAFDTYLLAV</sequence>
<dbReference type="InterPro" id="IPR016181">
    <property type="entry name" value="Acyl_CoA_acyltransferase"/>
</dbReference>